<dbReference type="AlphaFoldDB" id="A0A2T0RII2"/>
<proteinExistence type="predicted"/>
<dbReference type="InterPro" id="IPR029058">
    <property type="entry name" value="AB_hydrolase_fold"/>
</dbReference>
<dbReference type="GO" id="GO:0003824">
    <property type="term" value="F:catalytic activity"/>
    <property type="evidence" value="ECO:0007669"/>
    <property type="project" value="InterPro"/>
</dbReference>
<reference evidence="2 3" key="1">
    <citation type="submission" date="2018-03" db="EMBL/GenBank/DDBJ databases">
        <title>Genomic Encyclopedia of Archaeal and Bacterial Type Strains, Phase II (KMG-II): from individual species to whole genera.</title>
        <authorList>
            <person name="Goeker M."/>
        </authorList>
    </citation>
    <scope>NUCLEOTIDE SEQUENCE [LARGE SCALE GENOMIC DNA]</scope>
    <source>
        <strain evidence="2 3">DSM 45348</strain>
    </source>
</reference>
<dbReference type="EMBL" id="PVZG01000021">
    <property type="protein sequence ID" value="PRY21014.1"/>
    <property type="molecule type" value="Genomic_DNA"/>
</dbReference>
<dbReference type="PRINTS" id="PR00111">
    <property type="entry name" value="ABHYDROLASE"/>
</dbReference>
<dbReference type="InterPro" id="IPR052897">
    <property type="entry name" value="Sec-Metab_Biosynth_Hydrolase"/>
</dbReference>
<evidence type="ECO:0000313" key="2">
    <source>
        <dbReference type="EMBL" id="PRY21014.1"/>
    </source>
</evidence>
<comment type="caution">
    <text evidence="2">The sequence shown here is derived from an EMBL/GenBank/DDBJ whole genome shotgun (WGS) entry which is preliminary data.</text>
</comment>
<evidence type="ECO:0000259" key="1">
    <source>
        <dbReference type="Pfam" id="PF12697"/>
    </source>
</evidence>
<dbReference type="PANTHER" id="PTHR37017">
    <property type="entry name" value="AB HYDROLASE-1 DOMAIN-CONTAINING PROTEIN-RELATED"/>
    <property type="match status" value="1"/>
</dbReference>
<dbReference type="PRINTS" id="PR00412">
    <property type="entry name" value="EPOXHYDRLASE"/>
</dbReference>
<dbReference type="Proteomes" id="UP000239209">
    <property type="component" value="Unassembled WGS sequence"/>
</dbReference>
<keyword evidence="3" id="KW-1185">Reference proteome</keyword>
<dbReference type="RefSeq" id="WP_106130332.1">
    <property type="nucleotide sequence ID" value="NZ_PVZG01000021.1"/>
</dbReference>
<dbReference type="PANTHER" id="PTHR37017:SF11">
    <property type="entry name" value="ESTERASE_LIPASE_THIOESTERASE DOMAIN-CONTAINING PROTEIN"/>
    <property type="match status" value="1"/>
</dbReference>
<protein>
    <submittedName>
        <fullName evidence="2">Pimeloyl-ACP methyl ester carboxylesterase</fullName>
    </submittedName>
</protein>
<dbReference type="InterPro" id="IPR000639">
    <property type="entry name" value="Epox_hydrolase-like"/>
</dbReference>
<gene>
    <name evidence="2" type="ORF">CLV70_12114</name>
</gene>
<accession>A0A2T0RII2</accession>
<name>A0A2T0RII2_9ACTN</name>
<sequence>MSTYVLVHGAWHSGRAWDRVVPLLTAAGHEVFAPSLTGHGDTAGLMRPGVGLDTYVEDLARLFTGRGLAEVVLVGHSFAGMIISSVANRMPERVAHLVYLDAMDPTDGQAALDVAPAAQSLIDEAAASDAPWRLPPLPPAFFGVTEPADVAWLHTILTDEPAQIFQQPAKLGNPAAETIPATYIRCVDHRSVPGAPQPVPGTRPNGGPVRVWELESGHDCMITTPSGLAEILLKIT</sequence>
<organism evidence="2 3">
    <name type="scientific">Pseudosporangium ferrugineum</name>
    <dbReference type="NCBI Taxonomy" id="439699"/>
    <lineage>
        <taxon>Bacteria</taxon>
        <taxon>Bacillati</taxon>
        <taxon>Actinomycetota</taxon>
        <taxon>Actinomycetes</taxon>
        <taxon>Micromonosporales</taxon>
        <taxon>Micromonosporaceae</taxon>
        <taxon>Pseudosporangium</taxon>
    </lineage>
</organism>
<feature type="domain" description="AB hydrolase-1" evidence="1">
    <location>
        <begin position="5"/>
        <end position="230"/>
    </location>
</feature>
<dbReference type="Pfam" id="PF12697">
    <property type="entry name" value="Abhydrolase_6"/>
    <property type="match status" value="1"/>
</dbReference>
<dbReference type="OrthoDB" id="9773549at2"/>
<dbReference type="SUPFAM" id="SSF53474">
    <property type="entry name" value="alpha/beta-Hydrolases"/>
    <property type="match status" value="1"/>
</dbReference>
<evidence type="ECO:0000313" key="3">
    <source>
        <dbReference type="Proteomes" id="UP000239209"/>
    </source>
</evidence>
<dbReference type="InterPro" id="IPR000073">
    <property type="entry name" value="AB_hydrolase_1"/>
</dbReference>
<dbReference type="Gene3D" id="3.40.50.1820">
    <property type="entry name" value="alpha/beta hydrolase"/>
    <property type="match status" value="1"/>
</dbReference>